<dbReference type="SUPFAM" id="SSF160544">
    <property type="entry name" value="EscU C-terminal domain-like"/>
    <property type="match status" value="1"/>
</dbReference>
<dbReference type="RefSeq" id="WP_006766929.1">
    <property type="nucleotide sequence ID" value="NZ_CABVPR010000016.1"/>
</dbReference>
<feature type="region of interest" description="Disordered" evidence="2">
    <location>
        <begin position="1"/>
        <end position="26"/>
    </location>
</feature>
<keyword evidence="4" id="KW-0966">Cell projection</keyword>
<dbReference type="PANTHER" id="PTHR30531">
    <property type="entry name" value="FLAGELLAR BIOSYNTHETIC PROTEIN FLHB"/>
    <property type="match status" value="1"/>
</dbReference>
<feature type="transmembrane region" description="Helical" evidence="3">
    <location>
        <begin position="143"/>
        <end position="163"/>
    </location>
</feature>
<evidence type="ECO:0000313" key="4">
    <source>
        <dbReference type="EMBL" id="QRO80699.1"/>
    </source>
</evidence>
<keyword evidence="4" id="KW-0282">Flagellum</keyword>
<keyword evidence="3" id="KW-0812">Transmembrane</keyword>
<dbReference type="Gene3D" id="3.40.1690.10">
    <property type="entry name" value="secretion proteins EscU"/>
    <property type="match status" value="1"/>
</dbReference>
<dbReference type="EMBL" id="CP069483">
    <property type="protein sequence ID" value="QRO80699.1"/>
    <property type="molecule type" value="Genomic_DNA"/>
</dbReference>
<keyword evidence="5" id="KW-1185">Reference proteome</keyword>
<dbReference type="GO" id="GO:0005886">
    <property type="term" value="C:plasma membrane"/>
    <property type="evidence" value="ECO:0007669"/>
    <property type="project" value="TreeGrafter"/>
</dbReference>
<dbReference type="GeneID" id="93130690"/>
<organism evidence="4 5">
    <name type="scientific">Burkholderia dolosa</name>
    <dbReference type="NCBI Taxonomy" id="152500"/>
    <lineage>
        <taxon>Bacteria</taxon>
        <taxon>Pseudomonadati</taxon>
        <taxon>Pseudomonadota</taxon>
        <taxon>Betaproteobacteria</taxon>
        <taxon>Burkholderiales</taxon>
        <taxon>Burkholderiaceae</taxon>
        <taxon>Burkholderia</taxon>
        <taxon>Burkholderia cepacia complex</taxon>
    </lineage>
</organism>
<dbReference type="InterPro" id="IPR029025">
    <property type="entry name" value="T3SS_substrate_exporter_C"/>
</dbReference>
<gene>
    <name evidence="4" type="primary">flhB</name>
    <name evidence="4" type="ORF">I6K02_20585</name>
</gene>
<feature type="transmembrane region" description="Helical" evidence="3">
    <location>
        <begin position="34"/>
        <end position="55"/>
    </location>
</feature>
<accession>A0A892IIT1</accession>
<sequence length="379" mass="41654">MSGGQSTGDKTEKATPQKLRKAKQRGQVARSRDIATAIGTLVSLKLAIVLAPAWLDDFRRLFAASLVERFADGGAEHAMSTLFVTALLLIGKMLAPFAAVPACIVVGSLFPGGWVFSHENFMPKAERLNPMSGLKRLVSGKHYMQLAITVAKATVLGATLWHVGRSSIDRFVGLQRVPFETALAGGAALFVDATLVLVGVLVAFAMIDVPLQRMLFMRGQRMSKRDVKDEMKQSEGKPEVKGRIRQIQRQMARRGIRKVVPDADVVLMNPTHYAVALKYDVSKAQAPYVVAKGIDETAHFIRDVAREHAIEVLELPPLARAIYHSSQVNQQIPAALYQAVAKVLFYVLQIDAFRQGKRATRPAVPTELDIPENLQDRNL</sequence>
<protein>
    <submittedName>
        <fullName evidence="4">Flagellar type III secretion system protein FlhB</fullName>
    </submittedName>
</protein>
<evidence type="ECO:0000256" key="1">
    <source>
        <dbReference type="ARBA" id="ARBA00010690"/>
    </source>
</evidence>
<reference evidence="4 5" key="1">
    <citation type="submission" date="2021-02" db="EMBL/GenBank/DDBJ databases">
        <title>FDA dAtabase for Regulatory Grade micrObial Sequences (FDA-ARGOS): Supporting development and validation of Infectious Disease Dx tests.</title>
        <authorList>
            <person name="Minogue T."/>
            <person name="Wolcott M."/>
            <person name="Wasieloski L."/>
            <person name="Aguilar W."/>
            <person name="Moore D."/>
            <person name="Jaissle J."/>
            <person name="Tallon L."/>
            <person name="Sadzewicz L."/>
            <person name="Zhao X."/>
            <person name="Boylan J."/>
            <person name="Ott S."/>
            <person name="Bowen H."/>
            <person name="Vavikolanu K."/>
            <person name="Mehta A."/>
            <person name="Aluvathingal J."/>
            <person name="Nadendla S."/>
            <person name="Yan Y."/>
            <person name="Sichtig H."/>
        </authorList>
    </citation>
    <scope>NUCLEOTIDE SEQUENCE [LARGE SCALE GENOMIC DNA]</scope>
    <source>
        <strain evidence="4 5">FDAARGOS_1272</strain>
    </source>
</reference>
<proteinExistence type="inferred from homology"/>
<keyword evidence="3" id="KW-1133">Transmembrane helix</keyword>
<dbReference type="PANTHER" id="PTHR30531:SF12">
    <property type="entry name" value="FLAGELLAR BIOSYNTHETIC PROTEIN FLHB"/>
    <property type="match status" value="1"/>
</dbReference>
<dbReference type="GO" id="GO:0009306">
    <property type="term" value="P:protein secretion"/>
    <property type="evidence" value="ECO:0007669"/>
    <property type="project" value="InterPro"/>
</dbReference>
<evidence type="ECO:0000256" key="2">
    <source>
        <dbReference type="SAM" id="MobiDB-lite"/>
    </source>
</evidence>
<feature type="transmembrane region" description="Helical" evidence="3">
    <location>
        <begin position="93"/>
        <end position="117"/>
    </location>
</feature>
<feature type="transmembrane region" description="Helical" evidence="3">
    <location>
        <begin position="183"/>
        <end position="207"/>
    </location>
</feature>
<dbReference type="AlphaFoldDB" id="A0A892IIT1"/>
<keyword evidence="3" id="KW-0472">Membrane</keyword>
<dbReference type="Pfam" id="PF01312">
    <property type="entry name" value="Bac_export_2"/>
    <property type="match status" value="1"/>
</dbReference>
<name>A0A892IIT1_9BURK</name>
<dbReference type="InterPro" id="IPR006135">
    <property type="entry name" value="T3SS_substrate_exporter"/>
</dbReference>
<evidence type="ECO:0000313" key="5">
    <source>
        <dbReference type="Proteomes" id="UP000625568"/>
    </source>
</evidence>
<keyword evidence="4" id="KW-0969">Cilium</keyword>
<dbReference type="Proteomes" id="UP000625568">
    <property type="component" value="Chromosome 2"/>
</dbReference>
<comment type="similarity">
    <text evidence="1">Belongs to the type III secretion exporter family.</text>
</comment>
<evidence type="ECO:0000256" key="3">
    <source>
        <dbReference type="SAM" id="Phobius"/>
    </source>
</evidence>
<dbReference type="PRINTS" id="PR00950">
    <property type="entry name" value="TYPE3IMSPROT"/>
</dbReference>